<dbReference type="Gene3D" id="3.40.50.150">
    <property type="entry name" value="Vaccinia Virus protein VP39"/>
    <property type="match status" value="1"/>
</dbReference>
<dbReference type="SUPFAM" id="SSF53335">
    <property type="entry name" value="S-adenosyl-L-methionine-dependent methyltransferases"/>
    <property type="match status" value="1"/>
</dbReference>
<comment type="similarity">
    <text evidence="1">Belongs to the methyltransferase superfamily. LaeA methyltransferase family.</text>
</comment>
<dbReference type="GO" id="GO:0008168">
    <property type="term" value="F:methyltransferase activity"/>
    <property type="evidence" value="ECO:0007669"/>
    <property type="project" value="UniProtKB-KW"/>
</dbReference>
<evidence type="ECO:0000256" key="2">
    <source>
        <dbReference type="SAM" id="MobiDB-lite"/>
    </source>
</evidence>
<dbReference type="GO" id="GO:0032259">
    <property type="term" value="P:methylation"/>
    <property type="evidence" value="ECO:0007669"/>
    <property type="project" value="UniProtKB-KW"/>
</dbReference>
<protein>
    <submittedName>
        <fullName evidence="3">Methyltransferase domain-containing protein</fullName>
    </submittedName>
</protein>
<proteinExistence type="inferred from homology"/>
<dbReference type="EMBL" id="MU839021">
    <property type="protein sequence ID" value="KAK1764262.1"/>
    <property type="molecule type" value="Genomic_DNA"/>
</dbReference>
<organism evidence="3 4">
    <name type="scientific">Phialemonium atrogriseum</name>
    <dbReference type="NCBI Taxonomy" id="1093897"/>
    <lineage>
        <taxon>Eukaryota</taxon>
        <taxon>Fungi</taxon>
        <taxon>Dikarya</taxon>
        <taxon>Ascomycota</taxon>
        <taxon>Pezizomycotina</taxon>
        <taxon>Sordariomycetes</taxon>
        <taxon>Sordariomycetidae</taxon>
        <taxon>Cephalothecales</taxon>
        <taxon>Cephalothecaceae</taxon>
        <taxon>Phialemonium</taxon>
    </lineage>
</organism>
<comment type="caution">
    <text evidence="3">The sequence shown here is derived from an EMBL/GenBank/DDBJ whole genome shotgun (WGS) entry which is preliminary data.</text>
</comment>
<dbReference type="AlphaFoldDB" id="A0AAJ0FEE5"/>
<dbReference type="Pfam" id="PF13489">
    <property type="entry name" value="Methyltransf_23"/>
    <property type="match status" value="1"/>
</dbReference>
<evidence type="ECO:0000313" key="3">
    <source>
        <dbReference type="EMBL" id="KAK1764262.1"/>
    </source>
</evidence>
<sequence length="362" mass="40134">MASNKEDSPASPRAPGSATPAAVTLPGRATSSPQSPAKPTGTIEAKDDDDDSALGHQSLLSTESVAPSILSYRKLHGRTYANVKNTEYWGPNDARMNEGLDLIHNSLTMLLHDKLFLAPIDKANPGRVLDVGTGTGIRAMDFADEFPAADVVGTDLSPIQPTWVPSNLQFVIDDCLLDWTWPENHFDFIHMRGLYGCVPDWTALHRKVLKHLKPGGWFEQVETGCQGYSDVVELPADHVFNRWAQAFYAGGEKMGRPFTICCDDNIKRHMEEAGFADITQTRFKLPVNMWAKEERLKQAGGFAQLALEQDMEGLAMYLLTQVLDWTPEVLVLAGNMRKEIRRKSIQPYTIVTVVNGRKPLEA</sequence>
<dbReference type="InterPro" id="IPR029063">
    <property type="entry name" value="SAM-dependent_MTases_sf"/>
</dbReference>
<keyword evidence="3" id="KW-0489">Methyltransferase</keyword>
<accession>A0AAJ0FEE5</accession>
<dbReference type="CDD" id="cd02440">
    <property type="entry name" value="AdoMet_MTases"/>
    <property type="match status" value="1"/>
</dbReference>
<evidence type="ECO:0000313" key="4">
    <source>
        <dbReference type="Proteomes" id="UP001244011"/>
    </source>
</evidence>
<dbReference type="Proteomes" id="UP001244011">
    <property type="component" value="Unassembled WGS sequence"/>
</dbReference>
<name>A0AAJ0FEE5_9PEZI</name>
<dbReference type="GeneID" id="85305786"/>
<keyword evidence="4" id="KW-1185">Reference proteome</keyword>
<evidence type="ECO:0000256" key="1">
    <source>
        <dbReference type="ARBA" id="ARBA00038158"/>
    </source>
</evidence>
<feature type="region of interest" description="Disordered" evidence="2">
    <location>
        <begin position="1"/>
        <end position="59"/>
    </location>
</feature>
<dbReference type="PANTHER" id="PTHR43591">
    <property type="entry name" value="METHYLTRANSFERASE"/>
    <property type="match status" value="1"/>
</dbReference>
<gene>
    <name evidence="3" type="ORF">QBC33DRAFT_202335</name>
</gene>
<dbReference type="PANTHER" id="PTHR43591:SF24">
    <property type="entry name" value="2-METHOXY-6-POLYPRENYL-1,4-BENZOQUINOL METHYLASE, MITOCHONDRIAL"/>
    <property type="match status" value="1"/>
</dbReference>
<keyword evidence="3" id="KW-0808">Transferase</keyword>
<reference evidence="3" key="1">
    <citation type="submission" date="2023-06" db="EMBL/GenBank/DDBJ databases">
        <title>Genome-scale phylogeny and comparative genomics of the fungal order Sordariales.</title>
        <authorList>
            <consortium name="Lawrence Berkeley National Laboratory"/>
            <person name="Hensen N."/>
            <person name="Bonometti L."/>
            <person name="Westerberg I."/>
            <person name="Brannstrom I.O."/>
            <person name="Guillou S."/>
            <person name="Cros-Aarteil S."/>
            <person name="Calhoun S."/>
            <person name="Haridas S."/>
            <person name="Kuo A."/>
            <person name="Mondo S."/>
            <person name="Pangilinan J."/>
            <person name="Riley R."/>
            <person name="Labutti K."/>
            <person name="Andreopoulos B."/>
            <person name="Lipzen A."/>
            <person name="Chen C."/>
            <person name="Yanf M."/>
            <person name="Daum C."/>
            <person name="Ng V."/>
            <person name="Clum A."/>
            <person name="Steindorff A."/>
            <person name="Ohm R."/>
            <person name="Martin F."/>
            <person name="Silar P."/>
            <person name="Natvig D."/>
            <person name="Lalanne C."/>
            <person name="Gautier V."/>
            <person name="Ament-Velasquez S.L."/>
            <person name="Kruys A."/>
            <person name="Hutchinson M.I."/>
            <person name="Powell A.J."/>
            <person name="Barry K."/>
            <person name="Miller A.N."/>
            <person name="Grigoriev I.V."/>
            <person name="Debuchy R."/>
            <person name="Gladieux P."/>
            <person name="Thoren M.H."/>
            <person name="Johannesson H."/>
        </authorList>
    </citation>
    <scope>NUCLEOTIDE SEQUENCE</scope>
    <source>
        <strain evidence="3">8032-3</strain>
    </source>
</reference>
<dbReference type="RefSeq" id="XP_060280475.1">
    <property type="nucleotide sequence ID" value="XM_060422599.1"/>
</dbReference>